<dbReference type="InterPro" id="IPR020845">
    <property type="entry name" value="AMP-binding_CS"/>
</dbReference>
<dbReference type="Pfam" id="PF00501">
    <property type="entry name" value="AMP-binding"/>
    <property type="match status" value="1"/>
</dbReference>
<dbReference type="GO" id="GO:0005737">
    <property type="term" value="C:cytoplasm"/>
    <property type="evidence" value="ECO:0007669"/>
    <property type="project" value="TreeGrafter"/>
</dbReference>
<evidence type="ECO:0000313" key="5">
    <source>
        <dbReference type="EMBL" id="MBE1485546.1"/>
    </source>
</evidence>
<evidence type="ECO:0000259" key="4">
    <source>
        <dbReference type="PROSITE" id="PS50075"/>
    </source>
</evidence>
<name>A0A927M2H0_9ACTN</name>
<dbReference type="PANTHER" id="PTHR45527:SF1">
    <property type="entry name" value="FATTY ACID SYNTHASE"/>
    <property type="match status" value="1"/>
</dbReference>
<dbReference type="SMART" id="SM00823">
    <property type="entry name" value="PKS_PP"/>
    <property type="match status" value="1"/>
</dbReference>
<accession>A0A927M2H0</accession>
<dbReference type="FunFam" id="3.40.50.980:FF:000001">
    <property type="entry name" value="Non-ribosomal peptide synthetase"/>
    <property type="match status" value="1"/>
</dbReference>
<dbReference type="AlphaFoldDB" id="A0A927M2H0"/>
<dbReference type="Gene3D" id="1.10.1200.10">
    <property type="entry name" value="ACP-like"/>
    <property type="match status" value="1"/>
</dbReference>
<dbReference type="InterPro" id="IPR025110">
    <property type="entry name" value="AMP-bd_C"/>
</dbReference>
<dbReference type="GO" id="GO:0003824">
    <property type="term" value="F:catalytic activity"/>
    <property type="evidence" value="ECO:0007669"/>
    <property type="project" value="InterPro"/>
</dbReference>
<proteinExistence type="predicted"/>
<dbReference type="FunFam" id="2.30.38.10:FF:000001">
    <property type="entry name" value="Non-ribosomal peptide synthetase PvdI"/>
    <property type="match status" value="1"/>
</dbReference>
<keyword evidence="6" id="KW-1185">Reference proteome</keyword>
<dbReference type="InterPro" id="IPR023213">
    <property type="entry name" value="CAT-like_dom_sf"/>
</dbReference>
<evidence type="ECO:0000256" key="1">
    <source>
        <dbReference type="ARBA" id="ARBA00001957"/>
    </source>
</evidence>
<dbReference type="InterPro" id="IPR000873">
    <property type="entry name" value="AMP-dep_synth/lig_dom"/>
</dbReference>
<dbReference type="SUPFAM" id="SSF47336">
    <property type="entry name" value="ACP-like"/>
    <property type="match status" value="1"/>
</dbReference>
<dbReference type="FunFam" id="3.40.50.12780:FF:000012">
    <property type="entry name" value="Non-ribosomal peptide synthetase"/>
    <property type="match status" value="1"/>
</dbReference>
<dbReference type="PANTHER" id="PTHR45527">
    <property type="entry name" value="NONRIBOSOMAL PEPTIDE SYNTHETASE"/>
    <property type="match status" value="1"/>
</dbReference>
<sequence length="1034" mass="111436">MLFHTLTAAEQGLYVELTTFGIQGELSVSRFFQAWQAAVNRHPVLRTAFVSADISTPQQVVLTRADLPVEHHDLRGLPEADRAAVVEATLAQLRSQPFDLTRPPLMRLAVLQLPDGYLIAWAYHHLLLDGWSSALLLAEVTAALAGDGSIVTDRPAPPPYREYISWLHRRDGSADQAFWTAYLEGYREPASLTLPGFGPGGRPSSRYHTVVTELPAEVIGGLRALSVAASTTLGSLMEAALAGTLGRYCDRDDVVVGVTTAGRPAAIPRSNEMVGLFITTIPVRVRLTHAEPAHAWLTHHAAGRHRVLEHQHTPLTDIQRWAGVEPGSALFEAVLAFENYPDPATLGEDTSGSRGRRPLVTDVRYETRTNYPITLVVRLGSVMRLQLVVDAAKFGDGEPEALLLHLETALRRLAADPGQAVSAVFDLPSVARSRLLDDWNGSLVDRTEPRASLATLIDDAVAARPDHPAVVDERTVLTYRALNDRADALAAGLTRAGVGPGDRVGICLGRRADLVTALLGIARAGAAFVPLDPTHPAERSRYILDDADPSLVLIDTTGASATAGWTGPTLDLSDEAWLDHPESPGGVPPRRVEGALAYVIYTSGSTGRPKGVSIGRLALANLVDSLARRHPGLGPDDRFLALTTLTFDTSLAELLVPLAVGATVHVGGSALGLSGRELDRYIRAHGITALQATPSRYRILIESGWQGETRPRLYSCGEAFPPDLAAPLAARGASVWNMYGPTETTVYSSVEEIRADTTRVSVGRPISNTVLYVLDRAGRPVPHGCVGELCIGAAGVAEGYWRRPELTNERFVADPFSTGGRMYRTGDHARYLPDGRVEVLGRIDRQLKLNGYRIEPGEIESVLLRHPAVRGAAVTVRGDRLVAYTVAADPAAPPTPDELRAALRRLLPTYMIPDSFVALDELPMTLAGKTDLLALPDPPARTAVSGPGAAPAADQDDVPLAQITKLFQEVLEVPEVGPDDDFFALGGDSLRALRLASRLETELDREIGADELFNYRTVREVASLVARLRSQEAR</sequence>
<dbReference type="SUPFAM" id="SSF52777">
    <property type="entry name" value="CoA-dependent acyltransferases"/>
    <property type="match status" value="2"/>
</dbReference>
<dbReference type="PROSITE" id="PS50075">
    <property type="entry name" value="CARRIER"/>
    <property type="match status" value="1"/>
</dbReference>
<evidence type="ECO:0000256" key="2">
    <source>
        <dbReference type="ARBA" id="ARBA00022450"/>
    </source>
</evidence>
<dbReference type="Gene3D" id="3.30.559.30">
    <property type="entry name" value="Nonribosomal peptide synthetase, condensation domain"/>
    <property type="match status" value="1"/>
</dbReference>
<dbReference type="GO" id="GO:0044550">
    <property type="term" value="P:secondary metabolite biosynthetic process"/>
    <property type="evidence" value="ECO:0007669"/>
    <property type="project" value="TreeGrafter"/>
</dbReference>
<organism evidence="5 6">
    <name type="scientific">Plantactinospora soyae</name>
    <dbReference type="NCBI Taxonomy" id="1544732"/>
    <lineage>
        <taxon>Bacteria</taxon>
        <taxon>Bacillati</taxon>
        <taxon>Actinomycetota</taxon>
        <taxon>Actinomycetes</taxon>
        <taxon>Micromonosporales</taxon>
        <taxon>Micromonosporaceae</taxon>
        <taxon>Plantactinospora</taxon>
    </lineage>
</organism>
<evidence type="ECO:0000256" key="3">
    <source>
        <dbReference type="ARBA" id="ARBA00022553"/>
    </source>
</evidence>
<dbReference type="PROSITE" id="PS00012">
    <property type="entry name" value="PHOSPHOPANTETHEINE"/>
    <property type="match status" value="1"/>
</dbReference>
<dbReference type="GO" id="GO:0043041">
    <property type="term" value="P:amino acid activation for nonribosomal peptide biosynthetic process"/>
    <property type="evidence" value="ECO:0007669"/>
    <property type="project" value="TreeGrafter"/>
</dbReference>
<dbReference type="InterPro" id="IPR006162">
    <property type="entry name" value="Ppantetheine_attach_site"/>
</dbReference>
<feature type="domain" description="Carrier" evidence="4">
    <location>
        <begin position="954"/>
        <end position="1029"/>
    </location>
</feature>
<comment type="caution">
    <text evidence="5">The sequence shown here is derived from an EMBL/GenBank/DDBJ whole genome shotgun (WGS) entry which is preliminary data.</text>
</comment>
<keyword evidence="2" id="KW-0596">Phosphopantetheine</keyword>
<dbReference type="Gene3D" id="2.30.38.10">
    <property type="entry name" value="Luciferase, Domain 3"/>
    <property type="match status" value="1"/>
</dbReference>
<dbReference type="InterPro" id="IPR001242">
    <property type="entry name" value="Condensation_dom"/>
</dbReference>
<dbReference type="InterPro" id="IPR036736">
    <property type="entry name" value="ACP-like_sf"/>
</dbReference>
<comment type="cofactor">
    <cofactor evidence="1">
        <name>pantetheine 4'-phosphate</name>
        <dbReference type="ChEBI" id="CHEBI:47942"/>
    </cofactor>
</comment>
<dbReference type="Pfam" id="PF00550">
    <property type="entry name" value="PP-binding"/>
    <property type="match status" value="1"/>
</dbReference>
<dbReference type="Gene3D" id="3.40.50.980">
    <property type="match status" value="2"/>
</dbReference>
<keyword evidence="3" id="KW-0597">Phosphoprotein</keyword>
<dbReference type="Pfam" id="PF13193">
    <property type="entry name" value="AMP-binding_C"/>
    <property type="match status" value="1"/>
</dbReference>
<dbReference type="InterPro" id="IPR010071">
    <property type="entry name" value="AA_adenyl_dom"/>
</dbReference>
<dbReference type="PROSITE" id="PS00455">
    <property type="entry name" value="AMP_BINDING"/>
    <property type="match status" value="1"/>
</dbReference>
<evidence type="ECO:0000313" key="6">
    <source>
        <dbReference type="Proteomes" id="UP000649753"/>
    </source>
</evidence>
<reference evidence="5" key="1">
    <citation type="submission" date="2020-10" db="EMBL/GenBank/DDBJ databases">
        <title>Sequencing the genomes of 1000 actinobacteria strains.</title>
        <authorList>
            <person name="Klenk H.-P."/>
        </authorList>
    </citation>
    <scope>NUCLEOTIDE SEQUENCE</scope>
    <source>
        <strain evidence="5">DSM 46832</strain>
    </source>
</reference>
<dbReference type="GO" id="GO:0031177">
    <property type="term" value="F:phosphopantetheine binding"/>
    <property type="evidence" value="ECO:0007669"/>
    <property type="project" value="InterPro"/>
</dbReference>
<dbReference type="InterPro" id="IPR009081">
    <property type="entry name" value="PP-bd_ACP"/>
</dbReference>
<dbReference type="GO" id="GO:0008610">
    <property type="term" value="P:lipid biosynthetic process"/>
    <property type="evidence" value="ECO:0007669"/>
    <property type="project" value="UniProtKB-ARBA"/>
</dbReference>
<dbReference type="NCBIfam" id="TIGR01733">
    <property type="entry name" value="AA-adenyl-dom"/>
    <property type="match status" value="1"/>
</dbReference>
<dbReference type="SUPFAM" id="SSF56801">
    <property type="entry name" value="Acetyl-CoA synthetase-like"/>
    <property type="match status" value="1"/>
</dbReference>
<dbReference type="InterPro" id="IPR020806">
    <property type="entry name" value="PKS_PP-bd"/>
</dbReference>
<dbReference type="Proteomes" id="UP000649753">
    <property type="component" value="Unassembled WGS sequence"/>
</dbReference>
<dbReference type="Gene3D" id="3.30.300.30">
    <property type="match status" value="1"/>
</dbReference>
<dbReference type="InterPro" id="IPR045851">
    <property type="entry name" value="AMP-bd_C_sf"/>
</dbReference>
<gene>
    <name evidence="5" type="ORF">H4W31_001184</name>
</gene>
<dbReference type="EMBL" id="JADBEB010000001">
    <property type="protein sequence ID" value="MBE1485546.1"/>
    <property type="molecule type" value="Genomic_DNA"/>
</dbReference>
<dbReference type="Gene3D" id="3.30.559.10">
    <property type="entry name" value="Chloramphenicol acetyltransferase-like domain"/>
    <property type="match status" value="1"/>
</dbReference>
<dbReference type="Pfam" id="PF00668">
    <property type="entry name" value="Condensation"/>
    <property type="match status" value="1"/>
</dbReference>
<protein>
    <submittedName>
        <fullName evidence="5">Amino acid adenylation domain-containing protein</fullName>
    </submittedName>
</protein>